<dbReference type="SUPFAM" id="SSF64005">
    <property type="entry name" value="Undecaprenyl diphosphate synthase"/>
    <property type="match status" value="1"/>
</dbReference>
<feature type="active site" evidence="2">
    <location>
        <position position="40"/>
    </location>
</feature>
<dbReference type="FunFam" id="3.40.1180.10:FF:000001">
    <property type="entry name" value="(2E,6E)-farnesyl-diphosphate-specific ditrans,polycis-undecaprenyl-diphosphate synthase"/>
    <property type="match status" value="1"/>
</dbReference>
<feature type="binding site" evidence="2">
    <location>
        <position position="204"/>
    </location>
    <ligand>
        <name>substrate</name>
    </ligand>
</feature>
<evidence type="ECO:0000313" key="3">
    <source>
        <dbReference type="EMBL" id="BBO24542.1"/>
    </source>
</evidence>
<sequence>MAQSTASGGASRFDSEPLRLAAEMGLDLERLPAHVAVIMDGNGRWAQKRGLERLLGHREGYRVLRRVLLDCSELGIEFLTVYAFSAENWRRPESEVSGLFSLIERAARDELRVMHQNRVRIRVAGDLQALPKGLQDALREGIETTRENAGITFTLALNYGGRAEIVEAIRKIVRAGSPPEDVTEELVGASLYNPDIPDPDLVIRTAGERRWSNFLLWQAAYSELFVCPEPWPEFSTRSLVTALCDFQNRERKFGGLEPSSE</sequence>
<dbReference type="InterPro" id="IPR001441">
    <property type="entry name" value="UPP_synth-like"/>
</dbReference>
<dbReference type="HAMAP" id="MF_01139">
    <property type="entry name" value="ISPT"/>
    <property type="match status" value="1"/>
</dbReference>
<dbReference type="InterPro" id="IPR036424">
    <property type="entry name" value="UPP_synth-like_sf"/>
</dbReference>
<feature type="binding site" evidence="2">
    <location>
        <position position="89"/>
    </location>
    <ligand>
        <name>substrate</name>
    </ligand>
</feature>
<feature type="binding site" evidence="2">
    <location>
        <position position="40"/>
    </location>
    <ligand>
        <name>Mg(2+)</name>
        <dbReference type="ChEBI" id="CHEBI:18420"/>
    </ligand>
</feature>
<reference evidence="3" key="1">
    <citation type="journal article" name="DNA Res.">
        <title>The physiological potential of anammox bacteria as revealed by their core genome structure.</title>
        <authorList>
            <person name="Okubo T."/>
            <person name="Toyoda A."/>
            <person name="Fukuhara K."/>
            <person name="Uchiyama I."/>
            <person name="Harigaya Y."/>
            <person name="Kuroiwa M."/>
            <person name="Suzuki T."/>
            <person name="Murakami Y."/>
            <person name="Suwa Y."/>
            <person name="Takami H."/>
        </authorList>
    </citation>
    <scope>NUCLEOTIDE SEQUENCE</scope>
    <source>
        <strain evidence="3">317325-2</strain>
    </source>
</reference>
<comment type="similarity">
    <text evidence="2">Belongs to the UPP synthase family.</text>
</comment>
<dbReference type="Proteomes" id="UP000662873">
    <property type="component" value="Chromosome"/>
</dbReference>
<dbReference type="PROSITE" id="PS01066">
    <property type="entry name" value="UPP_SYNTHASE"/>
    <property type="match status" value="1"/>
</dbReference>
<dbReference type="CDD" id="cd00475">
    <property type="entry name" value="Cis_IPPS"/>
    <property type="match status" value="1"/>
</dbReference>
<dbReference type="Gene3D" id="3.40.1180.10">
    <property type="entry name" value="Decaprenyl diphosphate synthase-like"/>
    <property type="match status" value="1"/>
</dbReference>
<comment type="subunit">
    <text evidence="2">Homodimer.</text>
</comment>
<gene>
    <name evidence="3" type="ORF">NPRO_21370</name>
</gene>
<dbReference type="PANTHER" id="PTHR10291:SF0">
    <property type="entry name" value="DEHYDRODOLICHYL DIPHOSPHATE SYNTHASE 2"/>
    <property type="match status" value="1"/>
</dbReference>
<comment type="cofactor">
    <cofactor evidence="2">
        <name>Mg(2+)</name>
        <dbReference type="ChEBI" id="CHEBI:18420"/>
    </cofactor>
    <text evidence="2">Binds 2 magnesium ions per subunit.</text>
</comment>
<evidence type="ECO:0000256" key="1">
    <source>
        <dbReference type="ARBA" id="ARBA00022679"/>
    </source>
</evidence>
<keyword evidence="2" id="KW-0479">Metal-binding</keyword>
<feature type="binding site" evidence="2">
    <location>
        <position position="53"/>
    </location>
    <ligand>
        <name>substrate</name>
    </ligand>
</feature>
<comment type="function">
    <text evidence="2">Catalyzes the condensation of isopentenyl diphosphate (IPP) with allylic pyrophosphates generating different type of terpenoids.</text>
</comment>
<dbReference type="GO" id="GO:0016094">
    <property type="term" value="P:polyprenol biosynthetic process"/>
    <property type="evidence" value="ECO:0007669"/>
    <property type="project" value="TreeGrafter"/>
</dbReference>
<protein>
    <recommendedName>
        <fullName evidence="2">Isoprenyl transferase</fullName>
        <ecNumber evidence="2">2.5.1.-</ecNumber>
    </recommendedName>
</protein>
<feature type="binding site" evidence="2">
    <location>
        <begin position="41"/>
        <end position="44"/>
    </location>
    <ligand>
        <name>substrate</name>
    </ligand>
</feature>
<proteinExistence type="inferred from homology"/>
<dbReference type="GO" id="GO:0000287">
    <property type="term" value="F:magnesium ion binding"/>
    <property type="evidence" value="ECO:0007669"/>
    <property type="project" value="UniProtKB-UniRule"/>
</dbReference>
<keyword evidence="2" id="KW-0460">Magnesium</keyword>
<feature type="binding site" evidence="2">
    <location>
        <position position="45"/>
    </location>
    <ligand>
        <name>substrate</name>
    </ligand>
</feature>
<evidence type="ECO:0000313" key="4">
    <source>
        <dbReference type="Proteomes" id="UP000662873"/>
    </source>
</evidence>
<dbReference type="EC" id="2.5.1.-" evidence="2"/>
<organism evidence="3 4">
    <name type="scientific">Candidatus Nitrosymbiomonas proteolyticus</name>
    <dbReference type="NCBI Taxonomy" id="2608984"/>
    <lineage>
        <taxon>Bacteria</taxon>
        <taxon>Bacillati</taxon>
        <taxon>Armatimonadota</taxon>
        <taxon>Armatimonadota incertae sedis</taxon>
        <taxon>Candidatus Nitrosymbiomonas</taxon>
    </lineage>
</organism>
<dbReference type="NCBIfam" id="TIGR00055">
    <property type="entry name" value="uppS"/>
    <property type="match status" value="1"/>
</dbReference>
<accession>A0A809RXB0</accession>
<feature type="binding site" evidence="2">
    <location>
        <begin position="210"/>
        <end position="212"/>
    </location>
    <ligand>
        <name>substrate</name>
    </ligand>
</feature>
<dbReference type="Pfam" id="PF01255">
    <property type="entry name" value="Prenyltransf"/>
    <property type="match status" value="1"/>
</dbReference>
<feature type="binding site" evidence="2">
    <location>
        <begin position="85"/>
        <end position="87"/>
    </location>
    <ligand>
        <name>substrate</name>
    </ligand>
</feature>
<keyword evidence="1 2" id="KW-0808">Transferase</keyword>
<name>A0A809RXB0_9BACT</name>
<dbReference type="InterPro" id="IPR018520">
    <property type="entry name" value="UPP_synth-like_CS"/>
</dbReference>
<dbReference type="EMBL" id="AP021858">
    <property type="protein sequence ID" value="BBO24542.1"/>
    <property type="molecule type" value="Genomic_DNA"/>
</dbReference>
<dbReference type="PANTHER" id="PTHR10291">
    <property type="entry name" value="DEHYDRODOLICHYL DIPHOSPHATE SYNTHASE FAMILY MEMBER"/>
    <property type="match status" value="1"/>
</dbReference>
<feature type="binding site" evidence="2">
    <location>
        <position position="91"/>
    </location>
    <ligand>
        <name>substrate</name>
    </ligand>
</feature>
<evidence type="ECO:0000256" key="2">
    <source>
        <dbReference type="HAMAP-Rule" id="MF_01139"/>
    </source>
</evidence>
<feature type="active site" description="Proton acceptor" evidence="2">
    <location>
        <position position="88"/>
    </location>
</feature>
<dbReference type="AlphaFoldDB" id="A0A809RXB0"/>
<feature type="binding site" evidence="2">
    <location>
        <position position="223"/>
    </location>
    <ligand>
        <name>Mg(2+)</name>
        <dbReference type="ChEBI" id="CHEBI:18420"/>
    </ligand>
</feature>
<dbReference type="KEGG" id="npy:NPRO_21370"/>
<feature type="binding site" evidence="2">
    <location>
        <position position="57"/>
    </location>
    <ligand>
        <name>substrate</name>
    </ligand>
</feature>
<dbReference type="GO" id="GO:0045547">
    <property type="term" value="F:ditrans,polycis-polyprenyl diphosphate synthase [(2E,6E)-farnesyl diphosphate specific] activity"/>
    <property type="evidence" value="ECO:0007669"/>
    <property type="project" value="TreeGrafter"/>
</dbReference>